<dbReference type="RefSeq" id="WP_379140381.1">
    <property type="nucleotide sequence ID" value="NZ_JBHUEN010000012.1"/>
</dbReference>
<protein>
    <recommendedName>
        <fullName evidence="3">XRE family transcriptional regulator</fullName>
    </recommendedName>
</protein>
<dbReference type="Proteomes" id="UP001597213">
    <property type="component" value="Unassembled WGS sequence"/>
</dbReference>
<sequence length="77" mass="8008">MNAERFKAAKAFLGLTNPQLAEMTGLHGNPLNKPDQGEGKAATAQLARLTLEAPGNQFFEDGKVAAGPGVAMKEAQA</sequence>
<dbReference type="EMBL" id="JBHUEN010000012">
    <property type="protein sequence ID" value="MFD1880929.1"/>
    <property type="molecule type" value="Genomic_DNA"/>
</dbReference>
<evidence type="ECO:0008006" key="3">
    <source>
        <dbReference type="Google" id="ProtNLM"/>
    </source>
</evidence>
<keyword evidence="2" id="KW-1185">Reference proteome</keyword>
<accession>A0ABW4R3Z4</accession>
<name>A0ABW4R3Z4_9RHOB</name>
<dbReference type="Gene3D" id="1.10.260.40">
    <property type="entry name" value="lambda repressor-like DNA-binding domains"/>
    <property type="match status" value="1"/>
</dbReference>
<evidence type="ECO:0000313" key="2">
    <source>
        <dbReference type="Proteomes" id="UP001597213"/>
    </source>
</evidence>
<proteinExistence type="predicted"/>
<comment type="caution">
    <text evidence="1">The sequence shown here is derived from an EMBL/GenBank/DDBJ whole genome shotgun (WGS) entry which is preliminary data.</text>
</comment>
<organism evidence="1 2">
    <name type="scientific">Paracoccus pacificus</name>
    <dbReference type="NCBI Taxonomy" id="1463598"/>
    <lineage>
        <taxon>Bacteria</taxon>
        <taxon>Pseudomonadati</taxon>
        <taxon>Pseudomonadota</taxon>
        <taxon>Alphaproteobacteria</taxon>
        <taxon>Rhodobacterales</taxon>
        <taxon>Paracoccaceae</taxon>
        <taxon>Paracoccus</taxon>
    </lineage>
</organism>
<evidence type="ECO:0000313" key="1">
    <source>
        <dbReference type="EMBL" id="MFD1880929.1"/>
    </source>
</evidence>
<gene>
    <name evidence="1" type="ORF">ACFSCT_04270</name>
</gene>
<reference evidence="2" key="1">
    <citation type="journal article" date="2019" name="Int. J. Syst. Evol. Microbiol.">
        <title>The Global Catalogue of Microorganisms (GCM) 10K type strain sequencing project: providing services to taxonomists for standard genome sequencing and annotation.</title>
        <authorList>
            <consortium name="The Broad Institute Genomics Platform"/>
            <consortium name="The Broad Institute Genome Sequencing Center for Infectious Disease"/>
            <person name="Wu L."/>
            <person name="Ma J."/>
        </authorList>
    </citation>
    <scope>NUCLEOTIDE SEQUENCE [LARGE SCALE GENOMIC DNA]</scope>
    <source>
        <strain evidence="2">CCUG 56029</strain>
    </source>
</reference>
<dbReference type="InterPro" id="IPR010982">
    <property type="entry name" value="Lambda_DNA-bd_dom_sf"/>
</dbReference>